<dbReference type="AlphaFoldDB" id="A0A840TR19"/>
<proteinExistence type="predicted"/>
<evidence type="ECO:0000313" key="3">
    <source>
        <dbReference type="Proteomes" id="UP000557307"/>
    </source>
</evidence>
<accession>A0A840TR19</accession>
<gene>
    <name evidence="2" type="ORF">HNQ92_003522</name>
</gene>
<dbReference type="RefSeq" id="WP_184175438.1">
    <property type="nucleotide sequence ID" value="NZ_JACHGF010000005.1"/>
</dbReference>
<name>A0A840TR19_9BACT</name>
<comment type="caution">
    <text evidence="2">The sequence shown here is derived from an EMBL/GenBank/DDBJ whole genome shotgun (WGS) entry which is preliminary data.</text>
</comment>
<dbReference type="InterPro" id="IPR008969">
    <property type="entry name" value="CarboxyPept-like_regulatory"/>
</dbReference>
<evidence type="ECO:0000313" key="2">
    <source>
        <dbReference type="EMBL" id="MBB5285365.1"/>
    </source>
</evidence>
<reference evidence="2 3" key="1">
    <citation type="submission" date="2020-08" db="EMBL/GenBank/DDBJ databases">
        <title>Genomic Encyclopedia of Type Strains, Phase IV (KMG-IV): sequencing the most valuable type-strain genomes for metagenomic binning, comparative biology and taxonomic classification.</title>
        <authorList>
            <person name="Goeker M."/>
        </authorList>
    </citation>
    <scope>NUCLEOTIDE SEQUENCE [LARGE SCALE GENOMIC DNA]</scope>
    <source>
        <strain evidence="2 3">DSM 105074</strain>
    </source>
</reference>
<dbReference type="EMBL" id="JACHGF010000005">
    <property type="protein sequence ID" value="MBB5285365.1"/>
    <property type="molecule type" value="Genomic_DNA"/>
</dbReference>
<evidence type="ECO:0008006" key="4">
    <source>
        <dbReference type="Google" id="ProtNLM"/>
    </source>
</evidence>
<evidence type="ECO:0000256" key="1">
    <source>
        <dbReference type="SAM" id="SignalP"/>
    </source>
</evidence>
<keyword evidence="1" id="KW-0732">Signal</keyword>
<dbReference type="SUPFAM" id="SSF49464">
    <property type="entry name" value="Carboxypeptidase regulatory domain-like"/>
    <property type="match status" value="1"/>
</dbReference>
<feature type="signal peptide" evidence="1">
    <location>
        <begin position="1"/>
        <end position="19"/>
    </location>
</feature>
<feature type="chain" id="PRO_5032578356" description="Carboxypeptidase regulatory-like domain-containing protein" evidence="1">
    <location>
        <begin position="20"/>
        <end position="172"/>
    </location>
</feature>
<keyword evidence="3" id="KW-1185">Reference proteome</keyword>
<dbReference type="Gene3D" id="2.60.40.1120">
    <property type="entry name" value="Carboxypeptidase-like, regulatory domain"/>
    <property type="match status" value="1"/>
</dbReference>
<dbReference type="Proteomes" id="UP000557307">
    <property type="component" value="Unassembled WGS sequence"/>
</dbReference>
<protein>
    <recommendedName>
        <fullName evidence="4">Carboxypeptidase regulatory-like domain-containing protein</fullName>
    </recommendedName>
</protein>
<organism evidence="2 3">
    <name type="scientific">Rhabdobacter roseus</name>
    <dbReference type="NCBI Taxonomy" id="1655419"/>
    <lineage>
        <taxon>Bacteria</taxon>
        <taxon>Pseudomonadati</taxon>
        <taxon>Bacteroidota</taxon>
        <taxon>Cytophagia</taxon>
        <taxon>Cytophagales</taxon>
        <taxon>Cytophagaceae</taxon>
        <taxon>Rhabdobacter</taxon>
    </lineage>
</organism>
<sequence>MHRKYFLVCILLLPLQACNFSVKVLGRVFDKETGLPLARTTVNLLEGKDIKKTNTNGYFEVSSDTRPFQNPIILITKDGYKPFQLKIKERNGDATSYIVKSESIFIDYEKPVYPDPNNRGTFITGTWIDKWSKEFKTGDTLSIYLAKEDTKTEIEKIRKGIEGKSSALSPVP</sequence>